<keyword evidence="3" id="KW-1185">Reference proteome</keyword>
<reference evidence="2" key="1">
    <citation type="journal article" date="2021" name="Microb. Physiol.">
        <title>Proteogenomic Insights into the Physiology of Marine, Sulfate-Reducing, Filamentous Desulfonema limicola and Desulfonema magnum.</title>
        <authorList>
            <person name="Schnaars V."/>
            <person name="Wohlbrand L."/>
            <person name="Scheve S."/>
            <person name="Hinrichs C."/>
            <person name="Reinhardt R."/>
            <person name="Rabus R."/>
        </authorList>
    </citation>
    <scope>NUCLEOTIDE SEQUENCE</scope>
    <source>
        <strain evidence="2">4be13</strain>
    </source>
</reference>
<dbReference type="EMBL" id="CP061800">
    <property type="protein sequence ID" value="QTA84861.1"/>
    <property type="molecule type" value="Genomic_DNA"/>
</dbReference>
<evidence type="ECO:0000313" key="2">
    <source>
        <dbReference type="EMBL" id="QTA84861.1"/>
    </source>
</evidence>
<feature type="domain" description="Antirepressor protein ant N-terminal" evidence="1">
    <location>
        <begin position="10"/>
        <end position="48"/>
    </location>
</feature>
<dbReference type="KEGG" id="dmm:dnm_008640"/>
<protein>
    <submittedName>
        <fullName evidence="2">Antirepressor protein ANT doman-containing protein</fullName>
    </submittedName>
</protein>
<gene>
    <name evidence="2" type="ORF">dnm_008640</name>
</gene>
<evidence type="ECO:0000313" key="3">
    <source>
        <dbReference type="Proteomes" id="UP000663722"/>
    </source>
</evidence>
<dbReference type="Pfam" id="PF10547">
    <property type="entry name" value="P22_AR_N"/>
    <property type="match status" value="1"/>
</dbReference>
<dbReference type="InterPro" id="IPR018875">
    <property type="entry name" value="Antirepressor_Ant_N"/>
</dbReference>
<accession>A0A975BGC4</accession>
<dbReference type="Proteomes" id="UP000663722">
    <property type="component" value="Chromosome"/>
</dbReference>
<name>A0A975BGC4_9BACT</name>
<sequence>MNETQIQTATVDFHGHTLITVWHNGNDYIAMKPVVEGMGLDWKSQTEAIVL</sequence>
<dbReference type="AlphaFoldDB" id="A0A975BGC4"/>
<proteinExistence type="predicted"/>
<evidence type="ECO:0000259" key="1">
    <source>
        <dbReference type="Pfam" id="PF10547"/>
    </source>
</evidence>
<dbReference type="RefSeq" id="WP_207681165.1">
    <property type="nucleotide sequence ID" value="NZ_CP061800.1"/>
</dbReference>
<organism evidence="2 3">
    <name type="scientific">Desulfonema magnum</name>
    <dbReference type="NCBI Taxonomy" id="45655"/>
    <lineage>
        <taxon>Bacteria</taxon>
        <taxon>Pseudomonadati</taxon>
        <taxon>Thermodesulfobacteriota</taxon>
        <taxon>Desulfobacteria</taxon>
        <taxon>Desulfobacterales</taxon>
        <taxon>Desulfococcaceae</taxon>
        <taxon>Desulfonema</taxon>
    </lineage>
</organism>